<dbReference type="InterPro" id="IPR049808">
    <property type="entry name" value="CONSTANS-like_Bbox1"/>
</dbReference>
<gene>
    <name evidence="11" type="ORF">C4D60_Mb09t19850</name>
</gene>
<dbReference type="STRING" id="52838.A0A4S8IHM6"/>
<feature type="domain" description="CCT" evidence="10">
    <location>
        <begin position="288"/>
        <end position="330"/>
    </location>
</feature>
<accession>A0A4S8IHM6</accession>
<dbReference type="Proteomes" id="UP000317650">
    <property type="component" value="Chromosome 9"/>
</dbReference>
<evidence type="ECO:0000256" key="6">
    <source>
        <dbReference type="ARBA" id="ARBA00023242"/>
    </source>
</evidence>
<comment type="similarity">
    <text evidence="2">Belongs to the CONSTANS family.</text>
</comment>
<dbReference type="Pfam" id="PF00643">
    <property type="entry name" value="zf-B_box"/>
    <property type="match status" value="1"/>
</dbReference>
<evidence type="ECO:0000313" key="11">
    <source>
        <dbReference type="EMBL" id="THU47837.1"/>
    </source>
</evidence>
<evidence type="ECO:0000256" key="5">
    <source>
        <dbReference type="ARBA" id="ARBA00022833"/>
    </source>
</evidence>
<evidence type="ECO:0000259" key="10">
    <source>
        <dbReference type="PROSITE" id="PS51017"/>
    </source>
</evidence>
<dbReference type="GO" id="GO:0009909">
    <property type="term" value="P:regulation of flower development"/>
    <property type="evidence" value="ECO:0007669"/>
    <property type="project" value="InterPro"/>
</dbReference>
<evidence type="ECO:0000256" key="3">
    <source>
        <dbReference type="ARBA" id="ARBA00022723"/>
    </source>
</evidence>
<name>A0A4S8IHM6_MUSBA</name>
<dbReference type="PROSITE" id="PS50119">
    <property type="entry name" value="ZF_BBOX"/>
    <property type="match status" value="2"/>
</dbReference>
<dbReference type="GO" id="GO:0003700">
    <property type="term" value="F:DNA-binding transcription factor activity"/>
    <property type="evidence" value="ECO:0007669"/>
    <property type="project" value="TreeGrafter"/>
</dbReference>
<protein>
    <recommendedName>
        <fullName evidence="13">CONSTANS-like protein</fullName>
    </recommendedName>
</protein>
<dbReference type="PANTHER" id="PTHR31319:SF53">
    <property type="entry name" value="ZINC FINGER PROTEIN CONSTANS-LIKE 5"/>
    <property type="match status" value="1"/>
</dbReference>
<dbReference type="GO" id="GO:0005634">
    <property type="term" value="C:nucleus"/>
    <property type="evidence" value="ECO:0007669"/>
    <property type="project" value="UniProtKB-SubCell"/>
</dbReference>
<dbReference type="AlphaFoldDB" id="A0A4S8IHM6"/>
<keyword evidence="3" id="KW-0479">Metal-binding</keyword>
<organism evidence="11 12">
    <name type="scientific">Musa balbisiana</name>
    <name type="common">Banana</name>
    <dbReference type="NCBI Taxonomy" id="52838"/>
    <lineage>
        <taxon>Eukaryota</taxon>
        <taxon>Viridiplantae</taxon>
        <taxon>Streptophyta</taxon>
        <taxon>Embryophyta</taxon>
        <taxon>Tracheophyta</taxon>
        <taxon>Spermatophyta</taxon>
        <taxon>Magnoliopsida</taxon>
        <taxon>Liliopsida</taxon>
        <taxon>Zingiberales</taxon>
        <taxon>Musaceae</taxon>
        <taxon>Musa</taxon>
    </lineage>
</organism>
<evidence type="ECO:0000256" key="7">
    <source>
        <dbReference type="PROSITE-ProRule" id="PRU00024"/>
    </source>
</evidence>
<dbReference type="InterPro" id="IPR045281">
    <property type="entry name" value="CONSTANS-like"/>
</dbReference>
<dbReference type="PANTHER" id="PTHR31319">
    <property type="entry name" value="ZINC FINGER PROTEIN CONSTANS-LIKE 4"/>
    <property type="match status" value="1"/>
</dbReference>
<dbReference type="GO" id="GO:0008270">
    <property type="term" value="F:zinc ion binding"/>
    <property type="evidence" value="ECO:0007669"/>
    <property type="project" value="UniProtKB-KW"/>
</dbReference>
<keyword evidence="4 7" id="KW-0863">Zinc-finger</keyword>
<evidence type="ECO:0000259" key="9">
    <source>
        <dbReference type="PROSITE" id="PS50119"/>
    </source>
</evidence>
<keyword evidence="5" id="KW-0862">Zinc</keyword>
<dbReference type="PROSITE" id="PS51017">
    <property type="entry name" value="CCT"/>
    <property type="match status" value="1"/>
</dbReference>
<evidence type="ECO:0000256" key="1">
    <source>
        <dbReference type="ARBA" id="ARBA00004123"/>
    </source>
</evidence>
<keyword evidence="6 8" id="KW-0539">Nucleus</keyword>
<evidence type="ECO:0000256" key="8">
    <source>
        <dbReference type="PROSITE-ProRule" id="PRU00357"/>
    </source>
</evidence>
<dbReference type="InterPro" id="IPR010402">
    <property type="entry name" value="CCT_domain"/>
</dbReference>
<comment type="subcellular location">
    <subcellularLocation>
        <location evidence="1 8">Nucleus</location>
    </subcellularLocation>
</comment>
<reference evidence="11 12" key="1">
    <citation type="journal article" date="2019" name="Nat. Plants">
        <title>Genome sequencing of Musa balbisiana reveals subgenome evolution and function divergence in polyploid bananas.</title>
        <authorList>
            <person name="Yao X."/>
        </authorList>
    </citation>
    <scope>NUCLEOTIDE SEQUENCE [LARGE SCALE GENOMIC DNA]</scope>
    <source>
        <strain evidence="12">cv. DH-PKW</strain>
        <tissue evidence="11">Leaves</tissue>
    </source>
</reference>
<evidence type="ECO:0000256" key="2">
    <source>
        <dbReference type="ARBA" id="ARBA00010024"/>
    </source>
</evidence>
<evidence type="ECO:0000256" key="4">
    <source>
        <dbReference type="ARBA" id="ARBA00022771"/>
    </source>
</evidence>
<dbReference type="CDD" id="cd19821">
    <property type="entry name" value="Bbox1_BBX-like"/>
    <property type="match status" value="2"/>
</dbReference>
<evidence type="ECO:0008006" key="13">
    <source>
        <dbReference type="Google" id="ProtNLM"/>
    </source>
</evidence>
<dbReference type="EMBL" id="PYDT01000010">
    <property type="protein sequence ID" value="THU47837.1"/>
    <property type="molecule type" value="Genomic_DNA"/>
</dbReference>
<comment type="caution">
    <text evidence="11">The sequence shown here is derived from an EMBL/GenBank/DDBJ whole genome shotgun (WGS) entry which is preliminary data.</text>
</comment>
<dbReference type="GO" id="GO:2000028">
    <property type="term" value="P:regulation of photoperiodism, flowering"/>
    <property type="evidence" value="ECO:0007669"/>
    <property type="project" value="TreeGrafter"/>
</dbReference>
<keyword evidence="12" id="KW-1185">Reference proteome</keyword>
<feature type="domain" description="B box-type" evidence="9">
    <location>
        <begin position="58"/>
        <end position="105"/>
    </location>
</feature>
<dbReference type="SMART" id="SM00336">
    <property type="entry name" value="BBOX"/>
    <property type="match status" value="2"/>
</dbReference>
<feature type="domain" description="B box-type" evidence="9">
    <location>
        <begin position="15"/>
        <end position="62"/>
    </location>
</feature>
<dbReference type="InterPro" id="IPR000315">
    <property type="entry name" value="Znf_B-box"/>
</dbReference>
<evidence type="ECO:0000313" key="12">
    <source>
        <dbReference type="Proteomes" id="UP000317650"/>
    </source>
</evidence>
<sequence length="363" mass="38970">MAREAERKEGYWTGLAARRCDSCKVAAALLYCRADAAYLCGRCDARVHEANRLPSGHERVWLCEVCEQAPAVVTCKADAAALCESCDADIHSANPLARRHERVPIVPFLEPLAAHIKPSSAAAAFPFGAAVCAGDGNNEEDEENDAGADASWILPNLGHAHSKGLTGAPDLKSADYYFSDVDPYLDLEYATSMDARFHQMDSVVPVNGKAAGVDGGAPPLPSFLPPDAGVEIDFSPSKPSYSTHTTFSMSHSVSSSEAGVVPDGNGATTDVTNPHGGVPEKAAAQMDREARVMRYREKRKSRRFEKTIRYASRKAYAETRPRIKGRFAKRTDIEVEVDRIYSAAAAAAAALMADTGYGVVPSF</sequence>
<dbReference type="Pfam" id="PF06203">
    <property type="entry name" value="CCT"/>
    <property type="match status" value="1"/>
</dbReference>
<proteinExistence type="inferred from homology"/>